<accession>A0A2S9IKL1</accession>
<reference evidence="1 2" key="1">
    <citation type="submission" date="2018-02" db="EMBL/GenBank/DDBJ databases">
        <title>The draft genome of Phyllobacterium sp. 1N-3.</title>
        <authorList>
            <person name="Liu L."/>
            <person name="Li L."/>
            <person name="Zhang X."/>
            <person name="Wang T."/>
            <person name="Liang L."/>
        </authorList>
    </citation>
    <scope>NUCLEOTIDE SEQUENCE [LARGE SCALE GENOMIC DNA]</scope>
    <source>
        <strain evidence="1 2">1N-3</strain>
    </source>
</reference>
<protein>
    <submittedName>
        <fullName evidence="1">Uncharacterized protein</fullName>
    </submittedName>
</protein>
<dbReference type="EMBL" id="PVBR01000025">
    <property type="protein sequence ID" value="PRD41060.1"/>
    <property type="molecule type" value="Genomic_DNA"/>
</dbReference>
<evidence type="ECO:0000313" key="1">
    <source>
        <dbReference type="EMBL" id="PRD41060.1"/>
    </source>
</evidence>
<comment type="caution">
    <text evidence="1">The sequence shown here is derived from an EMBL/GenBank/DDBJ whole genome shotgun (WGS) entry which is preliminary data.</text>
</comment>
<keyword evidence="2" id="KW-1185">Reference proteome</keyword>
<organism evidence="1 2">
    <name type="scientific">Phyllobacterium phragmitis</name>
    <dbReference type="NCBI Taxonomy" id="2670329"/>
    <lineage>
        <taxon>Bacteria</taxon>
        <taxon>Pseudomonadati</taxon>
        <taxon>Pseudomonadota</taxon>
        <taxon>Alphaproteobacteria</taxon>
        <taxon>Hyphomicrobiales</taxon>
        <taxon>Phyllobacteriaceae</taxon>
        <taxon>Phyllobacterium</taxon>
    </lineage>
</organism>
<evidence type="ECO:0000313" key="2">
    <source>
        <dbReference type="Proteomes" id="UP000239434"/>
    </source>
</evidence>
<name>A0A2S9IKL1_9HYPH</name>
<gene>
    <name evidence="1" type="ORF">C5748_23390</name>
</gene>
<dbReference type="AlphaFoldDB" id="A0A2S9IKL1"/>
<sequence>MEAEAATSDNSAILPNSAFLLDVPVQDGHSYGISVRSVDSVRAISGNAPPDLDFIKTGQFLELFMSTSLMIATLLSNRVEGQSACSA</sequence>
<proteinExistence type="predicted"/>
<dbReference type="Proteomes" id="UP000239434">
    <property type="component" value="Unassembled WGS sequence"/>
</dbReference>